<feature type="region of interest" description="Disordered" evidence="1">
    <location>
        <begin position="1"/>
        <end position="28"/>
    </location>
</feature>
<protein>
    <submittedName>
        <fullName evidence="4">Thiol-disulfide isomerase/thioredoxin</fullName>
    </submittedName>
</protein>
<dbReference type="Pfam" id="PF08534">
    <property type="entry name" value="Redoxin"/>
    <property type="match status" value="1"/>
</dbReference>
<gene>
    <name evidence="4" type="ORF">C8N46_108168</name>
</gene>
<evidence type="ECO:0000256" key="2">
    <source>
        <dbReference type="SAM" id="Phobius"/>
    </source>
</evidence>
<dbReference type="InterPro" id="IPR013766">
    <property type="entry name" value="Thioredoxin_domain"/>
</dbReference>
<dbReference type="AlphaFoldDB" id="A0A2T6BUV9"/>
<keyword evidence="2" id="KW-0472">Membrane</keyword>
<dbReference type="Gene3D" id="3.40.30.10">
    <property type="entry name" value="Glutaredoxin"/>
    <property type="match status" value="1"/>
</dbReference>
<sequence>QTTNNKQQTTNNKQQTTNNKQQTTNNKQQTTKPYLYNMLKIPKKLTRKHWSNIIFVVVLLLIFFTPAGTFVKVKLNQAKMLFVSPSSIEEAERVVLSNFQWNLVDTNGKVVNFQEMEGNIILVNFWATWCPPCIAEMPSLHNLHKDYGDKITFLFVANDTKEKVNTYLEKNNYNLPVYYATGNAPKEMQSNSIPTTFLIDDQGKIVMKEIGAANWNSTNVRTQIDELLAFSLAE</sequence>
<dbReference type="SUPFAM" id="SSF52833">
    <property type="entry name" value="Thioredoxin-like"/>
    <property type="match status" value="1"/>
</dbReference>
<dbReference type="PROSITE" id="PS51352">
    <property type="entry name" value="THIOREDOXIN_2"/>
    <property type="match status" value="1"/>
</dbReference>
<comment type="caution">
    <text evidence="4">The sequence shown here is derived from an EMBL/GenBank/DDBJ whole genome shotgun (WGS) entry which is preliminary data.</text>
</comment>
<name>A0A2T6BUV9_9FLAO</name>
<organism evidence="4 5">
    <name type="scientific">Kordia periserrulae</name>
    <dbReference type="NCBI Taxonomy" id="701523"/>
    <lineage>
        <taxon>Bacteria</taxon>
        <taxon>Pseudomonadati</taxon>
        <taxon>Bacteroidota</taxon>
        <taxon>Flavobacteriia</taxon>
        <taxon>Flavobacteriales</taxon>
        <taxon>Flavobacteriaceae</taxon>
        <taxon>Kordia</taxon>
    </lineage>
</organism>
<keyword evidence="5" id="KW-1185">Reference proteome</keyword>
<accession>A0A2T6BUV9</accession>
<feature type="transmembrane region" description="Helical" evidence="2">
    <location>
        <begin position="50"/>
        <end position="71"/>
    </location>
</feature>
<feature type="non-terminal residue" evidence="4">
    <location>
        <position position="1"/>
    </location>
</feature>
<reference evidence="4 5" key="1">
    <citation type="submission" date="2018-04" db="EMBL/GenBank/DDBJ databases">
        <title>Genomic Encyclopedia of Archaeal and Bacterial Type Strains, Phase II (KMG-II): from individual species to whole genera.</title>
        <authorList>
            <person name="Goeker M."/>
        </authorList>
    </citation>
    <scope>NUCLEOTIDE SEQUENCE [LARGE SCALE GENOMIC DNA]</scope>
    <source>
        <strain evidence="4 5">DSM 25731</strain>
    </source>
</reference>
<evidence type="ECO:0000313" key="5">
    <source>
        <dbReference type="Proteomes" id="UP000244090"/>
    </source>
</evidence>
<dbReference type="InterPro" id="IPR050553">
    <property type="entry name" value="Thioredoxin_ResA/DsbE_sf"/>
</dbReference>
<dbReference type="InterPro" id="IPR036249">
    <property type="entry name" value="Thioredoxin-like_sf"/>
</dbReference>
<feature type="domain" description="Thioredoxin" evidence="3">
    <location>
        <begin position="92"/>
        <end position="229"/>
    </location>
</feature>
<dbReference type="CDD" id="cd02966">
    <property type="entry name" value="TlpA_like_family"/>
    <property type="match status" value="1"/>
</dbReference>
<dbReference type="InterPro" id="IPR013740">
    <property type="entry name" value="Redoxin"/>
</dbReference>
<evidence type="ECO:0000259" key="3">
    <source>
        <dbReference type="PROSITE" id="PS51352"/>
    </source>
</evidence>
<dbReference type="RefSeq" id="WP_245896905.1">
    <property type="nucleotide sequence ID" value="NZ_QBKT01000008.1"/>
</dbReference>
<dbReference type="PANTHER" id="PTHR42852:SF17">
    <property type="entry name" value="THIOREDOXIN-LIKE PROTEIN HI_1115"/>
    <property type="match status" value="1"/>
</dbReference>
<keyword evidence="2" id="KW-0812">Transmembrane</keyword>
<keyword evidence="4" id="KW-0413">Isomerase</keyword>
<dbReference type="Proteomes" id="UP000244090">
    <property type="component" value="Unassembled WGS sequence"/>
</dbReference>
<dbReference type="EMBL" id="QBKT01000008">
    <property type="protein sequence ID" value="PTX59855.1"/>
    <property type="molecule type" value="Genomic_DNA"/>
</dbReference>
<keyword evidence="2" id="KW-1133">Transmembrane helix</keyword>
<evidence type="ECO:0000256" key="1">
    <source>
        <dbReference type="SAM" id="MobiDB-lite"/>
    </source>
</evidence>
<evidence type="ECO:0000313" key="4">
    <source>
        <dbReference type="EMBL" id="PTX59855.1"/>
    </source>
</evidence>
<proteinExistence type="predicted"/>
<dbReference type="GO" id="GO:0016853">
    <property type="term" value="F:isomerase activity"/>
    <property type="evidence" value="ECO:0007669"/>
    <property type="project" value="UniProtKB-KW"/>
</dbReference>
<dbReference type="PANTHER" id="PTHR42852">
    <property type="entry name" value="THIOL:DISULFIDE INTERCHANGE PROTEIN DSBE"/>
    <property type="match status" value="1"/>
</dbReference>
<dbReference type="GO" id="GO:0016491">
    <property type="term" value="F:oxidoreductase activity"/>
    <property type="evidence" value="ECO:0007669"/>
    <property type="project" value="InterPro"/>
</dbReference>